<dbReference type="STRING" id="1123382.SAMN02745221_00640"/>
<dbReference type="AlphaFoldDB" id="A0A1M5LCG7"/>
<evidence type="ECO:0000313" key="1">
    <source>
        <dbReference type="EMBL" id="SHG62804.1"/>
    </source>
</evidence>
<dbReference type="NCBIfam" id="TIGR03309">
    <property type="entry name" value="matur_yqeB"/>
    <property type="match status" value="1"/>
</dbReference>
<dbReference type="RefSeq" id="WP_341372070.1">
    <property type="nucleotide sequence ID" value="NZ_FQWY01000007.1"/>
</dbReference>
<dbReference type="InterPro" id="IPR017695">
    <property type="entry name" value="Se-dep_Mo_hydrolase_YqeB"/>
</dbReference>
<evidence type="ECO:0000313" key="2">
    <source>
        <dbReference type="Proteomes" id="UP000242329"/>
    </source>
</evidence>
<dbReference type="Proteomes" id="UP000242329">
    <property type="component" value="Unassembled WGS sequence"/>
</dbReference>
<dbReference type="EMBL" id="FQWY01000007">
    <property type="protein sequence ID" value="SHG62804.1"/>
    <property type="molecule type" value="Genomic_DNA"/>
</dbReference>
<accession>A0A1M5LCG7</accession>
<gene>
    <name evidence="1" type="ORF">SAMN02745221_00640</name>
</gene>
<keyword evidence="2" id="KW-1185">Reference proteome</keyword>
<proteinExistence type="predicted"/>
<protein>
    <submittedName>
        <fullName evidence="1">Xanthine dehydrogenase accessory factor</fullName>
    </submittedName>
</protein>
<reference evidence="2" key="1">
    <citation type="submission" date="2016-11" db="EMBL/GenBank/DDBJ databases">
        <authorList>
            <person name="Varghese N."/>
            <person name="Submissions S."/>
        </authorList>
    </citation>
    <scope>NUCLEOTIDE SEQUENCE [LARGE SCALE GENOMIC DNA]</scope>
    <source>
        <strain evidence="2">DSM 11003</strain>
    </source>
</reference>
<name>A0A1M5LCG7_9FIRM</name>
<sequence length="269" mass="29533">MLRIANNKVVIRGAGDLATGIACRLHRSGFKVLMLELEKPLVIRRTVAFASAVWEKEYTVEGIKAVKAEQIEDIYHIWEKEVIPVMVDPEARILNFIKPGILVDAILAKKNLGTSRKMAPITIGLGPGFEAGVDVDVVIETKRGHNLGRLIFQGRAEENTGIPGEVMGYARERVLYAPADGVIHNILDIGEKVQKGQTIAYVDKEPVIASIDGVLRGLIRNETQVSKGLKIGDIDPRGVKEYCFTISDKARALGGSVLEAILFLREKLD</sequence>
<organism evidence="1 2">
    <name type="scientific">Thermosyntropha lipolytica DSM 11003</name>
    <dbReference type="NCBI Taxonomy" id="1123382"/>
    <lineage>
        <taxon>Bacteria</taxon>
        <taxon>Bacillati</taxon>
        <taxon>Bacillota</taxon>
        <taxon>Clostridia</taxon>
        <taxon>Eubacteriales</taxon>
        <taxon>Syntrophomonadaceae</taxon>
        <taxon>Thermosyntropha</taxon>
    </lineage>
</organism>